<dbReference type="KEGG" id="pkn:PKNH_1106600"/>
<dbReference type="InterPro" id="IPR015943">
    <property type="entry name" value="WD40/YVTN_repeat-like_dom_sf"/>
</dbReference>
<name>A0A679L2N1_PLAKH</name>
<evidence type="ECO:0000313" key="2">
    <source>
        <dbReference type="Proteomes" id="UP000031513"/>
    </source>
</evidence>
<dbReference type="Proteomes" id="UP000031513">
    <property type="component" value="Chromosome 11"/>
</dbReference>
<evidence type="ECO:0000313" key="1">
    <source>
        <dbReference type="EMBL" id="CAA9988895.1"/>
    </source>
</evidence>
<dbReference type="InterPro" id="IPR001680">
    <property type="entry name" value="WD40_rpt"/>
</dbReference>
<protein>
    <submittedName>
        <fullName evidence="1">WD repeat-containing protein, putative</fullName>
    </submittedName>
</protein>
<dbReference type="SUPFAM" id="SSF50978">
    <property type="entry name" value="WD40 repeat-like"/>
    <property type="match status" value="1"/>
</dbReference>
<dbReference type="GeneID" id="7321748"/>
<organism evidence="1 2">
    <name type="scientific">Plasmodium knowlesi (strain H)</name>
    <dbReference type="NCBI Taxonomy" id="5851"/>
    <lineage>
        <taxon>Eukaryota</taxon>
        <taxon>Sar</taxon>
        <taxon>Alveolata</taxon>
        <taxon>Apicomplexa</taxon>
        <taxon>Aconoidasida</taxon>
        <taxon>Haemosporida</taxon>
        <taxon>Plasmodiidae</taxon>
        <taxon>Plasmodium</taxon>
        <taxon>Plasmodium (Plasmodium)</taxon>
    </lineage>
</organism>
<dbReference type="AlphaFoldDB" id="A0A679L2N1"/>
<dbReference type="RefSeq" id="XP_038969743.1">
    <property type="nucleotide sequence ID" value="XM_039114123.1"/>
</dbReference>
<dbReference type="EMBL" id="AM910993">
    <property type="protein sequence ID" value="CAA9988895.1"/>
    <property type="molecule type" value="Genomic_DNA"/>
</dbReference>
<accession>A0A679L2N1</accession>
<dbReference type="OrthoDB" id="383669at2759"/>
<dbReference type="InterPro" id="IPR036322">
    <property type="entry name" value="WD40_repeat_dom_sf"/>
</dbReference>
<reference evidence="1 2" key="1">
    <citation type="journal article" date="2008" name="Nature">
        <title>The genome of Plasmodium knowlesi strain H, a zoonotic malaria parasite with host range from monkey to man.</title>
        <authorList>
            <person name="Pain A."/>
            <person name="Boehme U."/>
            <person name="Berry A.E."/>
            <person name="Mungall K."/>
            <person name="Finn R."/>
            <person name="Jackson A.P."/>
            <person name="Mourier T."/>
            <person name="Mistry J."/>
            <person name="Pasini E.M."/>
            <person name="Aslett M."/>
            <person name="Balasubrammaniam S."/>
            <person name="Borgwardt K."/>
            <person name="Brooks K."/>
            <person name="Carret C."/>
            <person name="Carver T.J."/>
            <person name="Cherevach I."/>
            <person name="Chillingworth T."/>
            <person name="Clarke T.G."/>
            <person name="Galinski M.R."/>
            <person name="Hall N."/>
            <person name="Harper D."/>
            <person name="Harris D."/>
            <person name="Hauser H."/>
            <person name="Ivens A."/>
            <person name="Janssen C.S."/>
            <person name="Keane T."/>
            <person name="Larke N."/>
            <person name="Lapp S."/>
            <person name="Marti M."/>
            <person name="Moule S."/>
            <person name="Meyer I.M."/>
            <person name="Ormond D."/>
            <person name="Peters N."/>
            <person name="Sanders M."/>
            <person name="Sanders S."/>
            <person name="Sergeant T.J."/>
            <person name="Simmonds M."/>
            <person name="Smith F."/>
            <person name="Squares R."/>
            <person name="Thurston S."/>
            <person name="Tivey A.R."/>
            <person name="Walker D."/>
            <person name="White B."/>
            <person name="Zuiderwijk E."/>
            <person name="Churcher C."/>
            <person name="Quail M.A."/>
            <person name="Cowman A.F."/>
            <person name="Turner C.M.R."/>
            <person name="Rajandream M.A."/>
            <person name="Kocken C.H.M."/>
            <person name="Thomas A.W."/>
            <person name="Newbold C.I."/>
            <person name="Barrell B.G."/>
            <person name="Berriman M."/>
        </authorList>
    </citation>
    <scope>NUCLEOTIDE SEQUENCE [LARGE SCALE GENOMIC DNA]</scope>
    <source>
        <strain evidence="1 2">H</strain>
    </source>
</reference>
<keyword evidence="2" id="KW-1185">Reference proteome</keyword>
<dbReference type="InParanoid" id="A0A679L2N1"/>
<dbReference type="SMART" id="SM00320">
    <property type="entry name" value="WD40"/>
    <property type="match status" value="2"/>
</dbReference>
<proteinExistence type="predicted"/>
<dbReference type="Gene3D" id="2.130.10.10">
    <property type="entry name" value="YVTN repeat-like/Quinoprotein amine dehydrogenase"/>
    <property type="match status" value="2"/>
</dbReference>
<dbReference type="VEuPathDB" id="PlasmoDB:PKNH_1106600"/>
<sequence length="374" mass="42442">MENARSMVGEQGKALFYLSNHADNICSVKFCGEDVLISTCDCGMVTLWDLNNLTSTGNYNVSNYSALYASLFDKDHFFVKTKEGSVKLWDINRNHCAVKLDTNNYTYAKPYSVNGNIITPVNHNGDIAIYDLRMQTHLPRNNTLWGDSNEGSSNTLVIRFNKIKKSVGKMKMLFSNGKQKENKYLLNSELKFCSDILDIYPVPFLGESFILACYEPSLFLIYDFRMTSQFVSSFIIDVKENVLSYHINKNKCVVSSNNNSVYSLTLGKGEQVCLVKKAQWPKYNMSNLVIRSDNKVFISITNNCSVNLCDLHQMEILDCIKTYKFNYFNFVDFHPFSGLFAVAERNKVSIWANQASSFDLPPSSDDQSEVVPLG</sequence>
<gene>
    <name evidence="1" type="ORF">PKNH_1106600</name>
</gene>